<dbReference type="EMBL" id="JBHSWU010000039">
    <property type="protein sequence ID" value="MFC6723716.1"/>
    <property type="molecule type" value="Genomic_DNA"/>
</dbReference>
<gene>
    <name evidence="1" type="ORF">ACFQE1_04830</name>
</gene>
<organism evidence="1 2">
    <name type="scientific">Halobium palmae</name>
    <dbReference type="NCBI Taxonomy" id="1776492"/>
    <lineage>
        <taxon>Archaea</taxon>
        <taxon>Methanobacteriati</taxon>
        <taxon>Methanobacteriota</taxon>
        <taxon>Stenosarchaea group</taxon>
        <taxon>Halobacteria</taxon>
        <taxon>Halobacteriales</taxon>
        <taxon>Haloferacaceae</taxon>
        <taxon>Halobium</taxon>
    </lineage>
</organism>
<sequence length="96" mass="10874">MFRSPQTNAAALSEFGLNNEQIEVAQEKLVPGKAGKGHSTCLVSSQDQRGWIETCVEAPPALHRVLTWPPRRVRRRLRGLRLRRLRRPGVTPRGRP</sequence>
<proteinExistence type="predicted"/>
<dbReference type="Proteomes" id="UP001596328">
    <property type="component" value="Unassembled WGS sequence"/>
</dbReference>
<accession>A0ABD5RX06</accession>
<comment type="caution">
    <text evidence="1">The sequence shown here is derived from an EMBL/GenBank/DDBJ whole genome shotgun (WGS) entry which is preliminary data.</text>
</comment>
<evidence type="ECO:0000313" key="2">
    <source>
        <dbReference type="Proteomes" id="UP001596328"/>
    </source>
</evidence>
<reference evidence="1 2" key="1">
    <citation type="journal article" date="2019" name="Int. J. Syst. Evol. Microbiol.">
        <title>The Global Catalogue of Microorganisms (GCM) 10K type strain sequencing project: providing services to taxonomists for standard genome sequencing and annotation.</title>
        <authorList>
            <consortium name="The Broad Institute Genomics Platform"/>
            <consortium name="The Broad Institute Genome Sequencing Center for Infectious Disease"/>
            <person name="Wu L."/>
            <person name="Ma J."/>
        </authorList>
    </citation>
    <scope>NUCLEOTIDE SEQUENCE [LARGE SCALE GENOMIC DNA]</scope>
    <source>
        <strain evidence="1 2">NBRC 111368</strain>
    </source>
</reference>
<protein>
    <submittedName>
        <fullName evidence="1">Uncharacterized protein</fullName>
    </submittedName>
</protein>
<dbReference type="AlphaFoldDB" id="A0ABD5RX06"/>
<keyword evidence="2" id="KW-1185">Reference proteome</keyword>
<evidence type="ECO:0000313" key="1">
    <source>
        <dbReference type="EMBL" id="MFC6723716.1"/>
    </source>
</evidence>
<name>A0ABD5RX06_9EURY</name>